<sequence length="31" mass="3479">MLAAIVSNDNRKPLEFRGSLIEIILSETYAN</sequence>
<name>A0A5M3T6B3_LIMPL</name>
<evidence type="ECO:0000313" key="2">
    <source>
        <dbReference type="Proteomes" id="UP000326169"/>
    </source>
</evidence>
<accession>A0A5M3T6B3</accession>
<organism evidence="1 2">
    <name type="scientific">Limnospira platensis NIES-46</name>
    <dbReference type="NCBI Taxonomy" id="1236695"/>
    <lineage>
        <taxon>Bacteria</taxon>
        <taxon>Bacillati</taxon>
        <taxon>Cyanobacteriota</taxon>
        <taxon>Cyanophyceae</taxon>
        <taxon>Oscillatoriophycideae</taxon>
        <taxon>Oscillatoriales</taxon>
        <taxon>Sirenicapillariaceae</taxon>
        <taxon>Limnospira</taxon>
    </lineage>
</organism>
<dbReference type="Proteomes" id="UP000326169">
    <property type="component" value="Unassembled WGS sequence"/>
</dbReference>
<dbReference type="EMBL" id="BIMW01000073">
    <property type="protein sequence ID" value="GCE93430.1"/>
    <property type="molecule type" value="Genomic_DNA"/>
</dbReference>
<reference evidence="1 2" key="1">
    <citation type="journal article" date="2019" name="J Genomics">
        <title>The Draft Genome of a Hydrogen-producing Cyanobacterium, Arthrospira platensis NIES-46.</title>
        <authorList>
            <person name="Suzuki S."/>
            <person name="Yamaguchi H."/>
            <person name="Kawachi M."/>
        </authorList>
    </citation>
    <scope>NUCLEOTIDE SEQUENCE [LARGE SCALE GENOMIC DNA]</scope>
    <source>
        <strain evidence="1 2">NIES-46</strain>
    </source>
</reference>
<proteinExistence type="predicted"/>
<keyword evidence="2" id="KW-1185">Reference proteome</keyword>
<comment type="caution">
    <text evidence="1">The sequence shown here is derived from an EMBL/GenBank/DDBJ whole genome shotgun (WGS) entry which is preliminary data.</text>
</comment>
<evidence type="ECO:0000313" key="1">
    <source>
        <dbReference type="EMBL" id="GCE93430.1"/>
    </source>
</evidence>
<protein>
    <submittedName>
        <fullName evidence="1">Uncharacterized protein</fullName>
    </submittedName>
</protein>
<gene>
    <name evidence="1" type="ORF">NIES46_14800</name>
</gene>